<dbReference type="SUPFAM" id="SSF102114">
    <property type="entry name" value="Radical SAM enzymes"/>
    <property type="match status" value="1"/>
</dbReference>
<reference evidence="3 4" key="1">
    <citation type="submission" date="2017-01" db="EMBL/GenBank/DDBJ databases">
        <authorList>
            <person name="Mah S.A."/>
            <person name="Swanson W.J."/>
            <person name="Moy G.W."/>
            <person name="Vacquier V.D."/>
        </authorList>
    </citation>
    <scope>NUCLEOTIDE SEQUENCE [LARGE SCALE GENOMIC DNA]</scope>
    <source>
        <strain evidence="3 4">CPCC 203464</strain>
    </source>
</reference>
<evidence type="ECO:0000313" key="4">
    <source>
        <dbReference type="Proteomes" id="UP000186218"/>
    </source>
</evidence>
<keyword evidence="2" id="KW-0004">4Fe-4S</keyword>
<dbReference type="InterPro" id="IPR034405">
    <property type="entry name" value="F420"/>
</dbReference>
<keyword evidence="2" id="KW-0408">Iron</keyword>
<evidence type="ECO:0000256" key="2">
    <source>
        <dbReference type="ARBA" id="ARBA00022485"/>
    </source>
</evidence>
<keyword evidence="4" id="KW-1185">Reference proteome</keyword>
<evidence type="ECO:0000256" key="1">
    <source>
        <dbReference type="ARBA" id="ARBA00001966"/>
    </source>
</evidence>
<dbReference type="AlphaFoldDB" id="A0A1N7FRV4"/>
<gene>
    <name evidence="3" type="ORF">SAMN05445060_2230</name>
</gene>
<dbReference type="InterPro" id="IPR013785">
    <property type="entry name" value="Aldolase_TIM"/>
</dbReference>
<comment type="cofactor">
    <cofactor evidence="1">
        <name>[4Fe-4S] cluster</name>
        <dbReference type="ChEBI" id="CHEBI:49883"/>
    </cofactor>
</comment>
<dbReference type="Proteomes" id="UP000186218">
    <property type="component" value="Unassembled WGS sequence"/>
</dbReference>
<sequence length="378" mass="39730">MVGRASRRAHWGQEQLAPVDDVRSALVAVRDDATQVGDDQWAALLGADGPELEELAVVADAVRRDRVGDDLTVVVNRNLDTAAVVGFDDPRRLEDLVGEAVAAGATEICMQGGVPADADPALYLDIPRRIVTAAPGLHLHAYRPPELLDAARRLHLPLDEVLGELCAAGVASVPGTAAQILDDDIRSALTGVGAVFPTADWVRTISAAHGAGLRSTATLVYGHLETRTQQVAHLRTLAGIQARTGGFTELIPMPVQQAMAPPELRDQAGAGPGARETRAVHAVARLLLAGSIDHIQVAWTKLDREVVLDVLRGGVDDLGGLLLDGVLMPEAGAEAGRVLTPADVAQIAAELGRPVRQRTTLYDDPPADAVTVTAAERV</sequence>
<keyword evidence="2" id="KW-0411">Iron-sulfur</keyword>
<name>A0A1N7FRV4_9NOCA</name>
<dbReference type="Gene3D" id="3.20.20.70">
    <property type="entry name" value="Aldolase class I"/>
    <property type="match status" value="1"/>
</dbReference>
<dbReference type="PIRSF" id="PIRSF004762">
    <property type="entry name" value="CHP00423"/>
    <property type="match status" value="1"/>
</dbReference>
<organism evidence="3 4">
    <name type="scientific">Williamsia sterculiae</name>
    <dbReference type="NCBI Taxonomy" id="1344003"/>
    <lineage>
        <taxon>Bacteria</taxon>
        <taxon>Bacillati</taxon>
        <taxon>Actinomycetota</taxon>
        <taxon>Actinomycetes</taxon>
        <taxon>Mycobacteriales</taxon>
        <taxon>Nocardiaceae</taxon>
        <taxon>Williamsia</taxon>
    </lineage>
</organism>
<dbReference type="InterPro" id="IPR058240">
    <property type="entry name" value="rSAM_sf"/>
</dbReference>
<dbReference type="STRING" id="1344003.SAMN05445060_2230"/>
<accession>A0A1N7FRV4</accession>
<proteinExistence type="predicted"/>
<dbReference type="PANTHER" id="PTHR43076:SF1">
    <property type="entry name" value="LIPOYL SYNTHASE 2"/>
    <property type="match status" value="1"/>
</dbReference>
<protein>
    <submittedName>
        <fullName evidence="3">FO synthase subunit 2</fullName>
    </submittedName>
</protein>
<dbReference type="PANTHER" id="PTHR43076">
    <property type="entry name" value="FO SYNTHASE (COFH)"/>
    <property type="match status" value="1"/>
</dbReference>
<dbReference type="RefSeq" id="WP_076479496.1">
    <property type="nucleotide sequence ID" value="NZ_FTNT01000006.1"/>
</dbReference>
<keyword evidence="2" id="KW-0479">Metal-binding</keyword>
<dbReference type="GO" id="GO:0044689">
    <property type="term" value="F:7,8-didemethyl-8-hydroxy-5-deazariboflavin synthase activity"/>
    <property type="evidence" value="ECO:0007669"/>
    <property type="project" value="TreeGrafter"/>
</dbReference>
<dbReference type="GO" id="GO:0051539">
    <property type="term" value="F:4 iron, 4 sulfur cluster binding"/>
    <property type="evidence" value="ECO:0007669"/>
    <property type="project" value="UniProtKB-KW"/>
</dbReference>
<dbReference type="OrthoDB" id="9802027at2"/>
<dbReference type="EMBL" id="FTNT01000006">
    <property type="protein sequence ID" value="SIS03050.1"/>
    <property type="molecule type" value="Genomic_DNA"/>
</dbReference>
<evidence type="ECO:0000313" key="3">
    <source>
        <dbReference type="EMBL" id="SIS03050.1"/>
    </source>
</evidence>